<dbReference type="InterPro" id="IPR042099">
    <property type="entry name" value="ANL_N_sf"/>
</dbReference>
<dbReference type="InterPro" id="IPR000873">
    <property type="entry name" value="AMP-dep_synth/lig_dom"/>
</dbReference>
<evidence type="ECO:0000259" key="4">
    <source>
        <dbReference type="Pfam" id="PF00501"/>
    </source>
</evidence>
<gene>
    <name evidence="5" type="ORF">V0U79_01040</name>
</gene>
<evidence type="ECO:0000256" key="1">
    <source>
        <dbReference type="ARBA" id="ARBA00006432"/>
    </source>
</evidence>
<dbReference type="Pfam" id="PF00501">
    <property type="entry name" value="AMP-binding"/>
    <property type="match status" value="1"/>
</dbReference>
<dbReference type="Gene3D" id="3.40.50.12780">
    <property type="entry name" value="N-terminal domain of ligase-like"/>
    <property type="match status" value="1"/>
</dbReference>
<reference evidence="5 6" key="1">
    <citation type="submission" date="2024-01" db="EMBL/GenBank/DDBJ databases">
        <title>Hyphobacterium bacterium isolated from marine sediment.</title>
        <authorList>
            <person name="Zhao S."/>
        </authorList>
    </citation>
    <scope>NUCLEOTIDE SEQUENCE [LARGE SCALE GENOMIC DNA]</scope>
    <source>
        <strain evidence="6">HN65</strain>
    </source>
</reference>
<evidence type="ECO:0000313" key="6">
    <source>
        <dbReference type="Proteomes" id="UP001354971"/>
    </source>
</evidence>
<dbReference type="InterPro" id="IPR045851">
    <property type="entry name" value="AMP-bd_C_sf"/>
</dbReference>
<accession>A0ABU7LLZ2</accession>
<keyword evidence="2" id="KW-0436">Ligase</keyword>
<comment type="similarity">
    <text evidence="1">Belongs to the ATP-dependent AMP-binding enzyme family.</text>
</comment>
<sequence length="609" mass="65430">MTDRSKADDASALESDEVEMPAEFQADRVQSPDSDTGDTEVAAPEEVDEESAEVADPEDPAPASTVAEATPLPDDMTTDGDAPPPIDPSSWPQIEGVPFKLSRARKTVVQAMMRAKSKVGGKTVVIIDADGRKLDYNEILRASFALGSALTRHTEKGEKVAVLLPTGAGAGIAFFALNAYGRVPAMLNFTAGPKAIKAACRGAEATKIVTARKFIELGGLEELESQLKADHEMIYLEDVREEISTVDKIKAVLGPIFPGLVAPRVSPDDTAVILFTSGTEGDPKGVALSHMNLVANVEQARAHVHILPTDIVFNSLPTFHSFGLTGGLLLPLLVGIPAVLHPSPLQGKTIMERVRKTKSTVLFATDTFLNQYARVAEKGDFDSLRFVVCGAERVKDETRTMVRREFDLLVLEGYGATEAAPVIAVNQPERNKPGTVGRLIPGMQARLEPVDGIEEGGRLHVKGPNVMQGYIYADQPGVIHPPKDGWHDTGDIVAFDEEGCVQIRGRQKRFAKIGGEMVSLAVVENIATSLWPDCLHAAVTLPDPKKGEQVVIVTEYANAERGEMVAFARSHGIAELAIPKRVIPVSEIPVLGTGKINYVAIEKLARGED</sequence>
<feature type="compositionally biased region" description="Acidic residues" evidence="3">
    <location>
        <begin position="35"/>
        <end position="59"/>
    </location>
</feature>
<proteinExistence type="inferred from homology"/>
<organism evidence="5 6">
    <name type="scientific">Hyphobacterium lacteum</name>
    <dbReference type="NCBI Taxonomy" id="3116575"/>
    <lineage>
        <taxon>Bacteria</taxon>
        <taxon>Pseudomonadati</taxon>
        <taxon>Pseudomonadota</taxon>
        <taxon>Alphaproteobacteria</taxon>
        <taxon>Maricaulales</taxon>
        <taxon>Maricaulaceae</taxon>
        <taxon>Hyphobacterium</taxon>
    </lineage>
</organism>
<evidence type="ECO:0000256" key="2">
    <source>
        <dbReference type="ARBA" id="ARBA00022598"/>
    </source>
</evidence>
<dbReference type="PANTHER" id="PTHR43201">
    <property type="entry name" value="ACYL-COA SYNTHETASE"/>
    <property type="match status" value="1"/>
</dbReference>
<dbReference type="PANTHER" id="PTHR43201:SF5">
    <property type="entry name" value="MEDIUM-CHAIN ACYL-COA LIGASE ACSF2, MITOCHONDRIAL"/>
    <property type="match status" value="1"/>
</dbReference>
<protein>
    <submittedName>
        <fullName evidence="5">AMP-binding protein</fullName>
    </submittedName>
</protein>
<dbReference type="Proteomes" id="UP001354971">
    <property type="component" value="Unassembled WGS sequence"/>
</dbReference>
<dbReference type="Gene3D" id="3.30.300.30">
    <property type="match status" value="1"/>
</dbReference>
<name>A0ABU7LLZ2_9PROT</name>
<feature type="region of interest" description="Disordered" evidence="3">
    <location>
        <begin position="1"/>
        <end position="94"/>
    </location>
</feature>
<dbReference type="PROSITE" id="PS00455">
    <property type="entry name" value="AMP_BINDING"/>
    <property type="match status" value="1"/>
</dbReference>
<comment type="caution">
    <text evidence="5">The sequence shown here is derived from an EMBL/GenBank/DDBJ whole genome shotgun (WGS) entry which is preliminary data.</text>
</comment>
<dbReference type="InterPro" id="IPR020845">
    <property type="entry name" value="AMP-binding_CS"/>
</dbReference>
<dbReference type="EMBL" id="JAZDRP010000001">
    <property type="protein sequence ID" value="MEE2524936.1"/>
    <property type="molecule type" value="Genomic_DNA"/>
</dbReference>
<dbReference type="SUPFAM" id="SSF56801">
    <property type="entry name" value="Acetyl-CoA synthetase-like"/>
    <property type="match status" value="1"/>
</dbReference>
<feature type="domain" description="AMP-dependent synthetase/ligase" evidence="4">
    <location>
        <begin position="121"/>
        <end position="470"/>
    </location>
</feature>
<dbReference type="RefSeq" id="WP_330197600.1">
    <property type="nucleotide sequence ID" value="NZ_JAZDRP010000001.1"/>
</dbReference>
<evidence type="ECO:0000256" key="3">
    <source>
        <dbReference type="SAM" id="MobiDB-lite"/>
    </source>
</evidence>
<keyword evidence="6" id="KW-1185">Reference proteome</keyword>
<evidence type="ECO:0000313" key="5">
    <source>
        <dbReference type="EMBL" id="MEE2524936.1"/>
    </source>
</evidence>